<evidence type="ECO:0000313" key="1">
    <source>
        <dbReference type="EMBL" id="KAI8029799.1"/>
    </source>
</evidence>
<comment type="caution">
    <text evidence="1">The sequence shown here is derived from an EMBL/GenBank/DDBJ whole genome shotgun (WGS) entry which is preliminary data.</text>
</comment>
<accession>A0ACC0IZ38</accession>
<dbReference type="Proteomes" id="UP001060215">
    <property type="component" value="Chromosome 1"/>
</dbReference>
<proteinExistence type="predicted"/>
<gene>
    <name evidence="1" type="ORF">LOK49_LG01G00175</name>
</gene>
<sequence>MANEEITRPTTIVHKMESNAARQFLETGIKAIHRVDIIWWIEQIKLRIKPASTIVDPVGRFGGILLRALAVSNQYIQATIHKENYEEWVFSAAYASPNPSTRETLWRELEDTVNSINKPWLVTGDFNDYTNQSEHRSFSHTHNHGRSQ</sequence>
<name>A0ACC0IZ38_9ERIC</name>
<evidence type="ECO:0000313" key="2">
    <source>
        <dbReference type="Proteomes" id="UP001060215"/>
    </source>
</evidence>
<keyword evidence="2" id="KW-1185">Reference proteome</keyword>
<dbReference type="EMBL" id="CM045758">
    <property type="protein sequence ID" value="KAI8029799.1"/>
    <property type="molecule type" value="Genomic_DNA"/>
</dbReference>
<organism evidence="1 2">
    <name type="scientific">Camellia lanceoleosa</name>
    <dbReference type="NCBI Taxonomy" id="1840588"/>
    <lineage>
        <taxon>Eukaryota</taxon>
        <taxon>Viridiplantae</taxon>
        <taxon>Streptophyta</taxon>
        <taxon>Embryophyta</taxon>
        <taxon>Tracheophyta</taxon>
        <taxon>Spermatophyta</taxon>
        <taxon>Magnoliopsida</taxon>
        <taxon>eudicotyledons</taxon>
        <taxon>Gunneridae</taxon>
        <taxon>Pentapetalae</taxon>
        <taxon>asterids</taxon>
        <taxon>Ericales</taxon>
        <taxon>Theaceae</taxon>
        <taxon>Camellia</taxon>
    </lineage>
</organism>
<protein>
    <submittedName>
        <fullName evidence="1">Uncharacterized protein</fullName>
    </submittedName>
</protein>
<reference evidence="1 2" key="1">
    <citation type="journal article" date="2022" name="Plant J.">
        <title>Chromosome-level genome of Camellia lanceoleosa provides a valuable resource for understanding genome evolution and self-incompatibility.</title>
        <authorList>
            <person name="Gong W."/>
            <person name="Xiao S."/>
            <person name="Wang L."/>
            <person name="Liao Z."/>
            <person name="Chang Y."/>
            <person name="Mo W."/>
            <person name="Hu G."/>
            <person name="Li W."/>
            <person name="Zhao G."/>
            <person name="Zhu H."/>
            <person name="Hu X."/>
            <person name="Ji K."/>
            <person name="Xiang X."/>
            <person name="Song Q."/>
            <person name="Yuan D."/>
            <person name="Jin S."/>
            <person name="Zhang L."/>
        </authorList>
    </citation>
    <scope>NUCLEOTIDE SEQUENCE [LARGE SCALE GENOMIC DNA]</scope>
    <source>
        <strain evidence="1">SQ_2022a</strain>
    </source>
</reference>